<dbReference type="EMBL" id="DS268195">
    <property type="protein sequence ID" value="KMU80956.1"/>
    <property type="molecule type" value="Genomic_DNA"/>
</dbReference>
<proteinExistence type="predicted"/>
<name>A0A0J8R7V5_COCIT</name>
<reference evidence="2" key="1">
    <citation type="journal article" date="2010" name="Genome Res.">
        <title>Population genomic sequencing of Coccidioides fungi reveals recent hybridization and transposon control.</title>
        <authorList>
            <person name="Neafsey D.E."/>
            <person name="Barker B.M."/>
            <person name="Sharpton T.J."/>
            <person name="Stajich J.E."/>
            <person name="Park D.J."/>
            <person name="Whiston E."/>
            <person name="Hung C.-Y."/>
            <person name="McMahan C."/>
            <person name="White J."/>
            <person name="Sykes S."/>
            <person name="Heiman D."/>
            <person name="Young S."/>
            <person name="Zeng Q."/>
            <person name="Abouelleil A."/>
            <person name="Aftuck L."/>
            <person name="Bessette D."/>
            <person name="Brown A."/>
            <person name="FitzGerald M."/>
            <person name="Lui A."/>
            <person name="Macdonald J.P."/>
            <person name="Priest M."/>
            <person name="Orbach M.J."/>
            <person name="Galgiani J.N."/>
            <person name="Kirkland T.N."/>
            <person name="Cole G.T."/>
            <person name="Birren B.W."/>
            <person name="Henn M.R."/>
            <person name="Taylor J.W."/>
            <person name="Rounsley S.D."/>
        </authorList>
    </citation>
    <scope>NUCLEOTIDE SEQUENCE [LARGE SCALE GENOMIC DNA]</scope>
    <source>
        <strain evidence="2">RMSCC 3703</strain>
    </source>
</reference>
<evidence type="ECO:0000313" key="2">
    <source>
        <dbReference type="Proteomes" id="UP000054559"/>
    </source>
</evidence>
<accession>A0A0J8R7V5</accession>
<dbReference type="AlphaFoldDB" id="A0A0J8R7V5"/>
<organism evidence="1 2">
    <name type="scientific">Coccidioides immitis RMSCC 3703</name>
    <dbReference type="NCBI Taxonomy" id="454286"/>
    <lineage>
        <taxon>Eukaryota</taxon>
        <taxon>Fungi</taxon>
        <taxon>Dikarya</taxon>
        <taxon>Ascomycota</taxon>
        <taxon>Pezizomycotina</taxon>
        <taxon>Eurotiomycetes</taxon>
        <taxon>Eurotiomycetidae</taxon>
        <taxon>Onygenales</taxon>
        <taxon>Onygenaceae</taxon>
        <taxon>Coccidioides</taxon>
    </lineage>
</organism>
<sequence>MDLACRRSAPGVMSGLIAAGVAKSRPTTAKSRSPLGCRAGVVVVKISVVVVGSVGEARRRARGAPGSQVGGRAWPGMANPYRAASHGRRRLCTTARASSRKRQWRTWGGQTRARRSITLLLRLEE</sequence>
<gene>
    <name evidence="1" type="ORF">CISG_08898</name>
</gene>
<protein>
    <submittedName>
        <fullName evidence="1">Uncharacterized protein</fullName>
    </submittedName>
</protein>
<evidence type="ECO:0000313" key="1">
    <source>
        <dbReference type="EMBL" id="KMU80956.1"/>
    </source>
</evidence>
<dbReference type="Proteomes" id="UP000054559">
    <property type="component" value="Unassembled WGS sequence"/>
</dbReference>